<evidence type="ECO:0000313" key="2">
    <source>
        <dbReference type="Proteomes" id="UP000250078"/>
    </source>
</evidence>
<organism evidence="1 2">
    <name type="scientific">Cenococcum geophilum 1.58</name>
    <dbReference type="NCBI Taxonomy" id="794803"/>
    <lineage>
        <taxon>Eukaryota</taxon>
        <taxon>Fungi</taxon>
        <taxon>Dikarya</taxon>
        <taxon>Ascomycota</taxon>
        <taxon>Pezizomycotina</taxon>
        <taxon>Dothideomycetes</taxon>
        <taxon>Pleosporomycetidae</taxon>
        <taxon>Gloniales</taxon>
        <taxon>Gloniaceae</taxon>
        <taxon>Cenococcum</taxon>
    </lineage>
</organism>
<gene>
    <name evidence="1" type="ORF">K441DRAFT_683067</name>
</gene>
<proteinExistence type="predicted"/>
<evidence type="ECO:0000313" key="1">
    <source>
        <dbReference type="EMBL" id="OCK86771.1"/>
    </source>
</evidence>
<keyword evidence="2" id="KW-1185">Reference proteome</keyword>
<reference evidence="1 2" key="1">
    <citation type="journal article" date="2016" name="Nat. Commun.">
        <title>Ectomycorrhizal ecology is imprinted in the genome of the dominant symbiotic fungus Cenococcum geophilum.</title>
        <authorList>
            <consortium name="DOE Joint Genome Institute"/>
            <person name="Peter M."/>
            <person name="Kohler A."/>
            <person name="Ohm R.A."/>
            <person name="Kuo A."/>
            <person name="Krutzmann J."/>
            <person name="Morin E."/>
            <person name="Arend M."/>
            <person name="Barry K.W."/>
            <person name="Binder M."/>
            <person name="Choi C."/>
            <person name="Clum A."/>
            <person name="Copeland A."/>
            <person name="Grisel N."/>
            <person name="Haridas S."/>
            <person name="Kipfer T."/>
            <person name="LaButti K."/>
            <person name="Lindquist E."/>
            <person name="Lipzen A."/>
            <person name="Maire R."/>
            <person name="Meier B."/>
            <person name="Mihaltcheva S."/>
            <person name="Molinier V."/>
            <person name="Murat C."/>
            <person name="Poggeler S."/>
            <person name="Quandt C.A."/>
            <person name="Sperisen C."/>
            <person name="Tritt A."/>
            <person name="Tisserant E."/>
            <person name="Crous P.W."/>
            <person name="Henrissat B."/>
            <person name="Nehls U."/>
            <person name="Egli S."/>
            <person name="Spatafora J.W."/>
            <person name="Grigoriev I.V."/>
            <person name="Martin F.M."/>
        </authorList>
    </citation>
    <scope>NUCLEOTIDE SEQUENCE [LARGE SCALE GENOMIC DNA]</scope>
    <source>
        <strain evidence="1 2">1.58</strain>
    </source>
</reference>
<protein>
    <submittedName>
        <fullName evidence="1">RNA-binding domain-containing protein</fullName>
    </submittedName>
</protein>
<dbReference type="EMBL" id="KV748285">
    <property type="protein sequence ID" value="OCK86771.1"/>
    <property type="molecule type" value="Genomic_DNA"/>
</dbReference>
<sequence length="235" mass="26476">MPYMAKKSDVEALFTEAGYTIDLIDISIDPFTGRNPSYCFIELQNEELANQAMLELANKDLLGRPVKLKPCVQKRENWKKDQPVTFDRWAKQTPEGVYLEQPFEGNGAPDTNPMPLLDPVIESRRLYVGGLPKPQNQYASDTAIRELFGGFKIEAISKVISPPESVQLKPGNHFYAFVDLPSSEEADAAIKALNGKLAFGGRLRVHNSRSVPRKVGERVEWQEEVRLKEETGLRD</sequence>
<accession>A0ACC8EKH4</accession>
<name>A0ACC8EKH4_9PEZI</name>
<dbReference type="Proteomes" id="UP000250078">
    <property type="component" value="Unassembled WGS sequence"/>
</dbReference>